<name>A0A0L9TNT4_PHAAN</name>
<protein>
    <submittedName>
        <fullName evidence="1">Uncharacterized protein</fullName>
    </submittedName>
</protein>
<dbReference type="OrthoDB" id="1418524at2759"/>
<sequence>MASTNPINSHTNQEQSTWYIVLRLTFDTSQIVSRFQLTMHDGVHITLEQLPDSDTELIPLHARLNENWTQREYELIREPYTQLIPRGTWHNESRTQTNHEIPEHVQNQVDEFFRLLPPSTSPTPYPVFWTQNVLVGRNNSRPTSANQTLQMLPPFPMNVRNEEPSSRTYESQIQMGAATASPSMNANANADEEIDLELRLGRSQ</sequence>
<dbReference type="KEGG" id="var:108341642"/>
<dbReference type="Gramene" id="KOM32116">
    <property type="protein sequence ID" value="KOM32116"/>
    <property type="gene ID" value="LR48_Vigan01g167200"/>
</dbReference>
<dbReference type="AlphaFoldDB" id="A0A0L9TNT4"/>
<evidence type="ECO:0000313" key="2">
    <source>
        <dbReference type="Proteomes" id="UP000053144"/>
    </source>
</evidence>
<dbReference type="Proteomes" id="UP000053144">
    <property type="component" value="Chromosome 1"/>
</dbReference>
<dbReference type="OMA" id="YELIREP"/>
<accession>A0A0L9TNT4</accession>
<gene>
    <name evidence="1" type="ORF">LR48_Vigan01g167200</name>
</gene>
<reference evidence="2" key="1">
    <citation type="journal article" date="2015" name="Proc. Natl. Acad. Sci. U.S.A.">
        <title>Genome sequencing of adzuki bean (Vigna angularis) provides insight into high starch and low fat accumulation and domestication.</title>
        <authorList>
            <person name="Yang K."/>
            <person name="Tian Z."/>
            <person name="Chen C."/>
            <person name="Luo L."/>
            <person name="Zhao B."/>
            <person name="Wang Z."/>
            <person name="Yu L."/>
            <person name="Li Y."/>
            <person name="Sun Y."/>
            <person name="Li W."/>
            <person name="Chen Y."/>
            <person name="Li Y."/>
            <person name="Zhang Y."/>
            <person name="Ai D."/>
            <person name="Zhao J."/>
            <person name="Shang C."/>
            <person name="Ma Y."/>
            <person name="Wu B."/>
            <person name="Wang M."/>
            <person name="Gao L."/>
            <person name="Sun D."/>
            <person name="Zhang P."/>
            <person name="Guo F."/>
            <person name="Wang W."/>
            <person name="Li Y."/>
            <person name="Wang J."/>
            <person name="Varshney R.K."/>
            <person name="Wang J."/>
            <person name="Ling H.Q."/>
            <person name="Wan P."/>
        </authorList>
    </citation>
    <scope>NUCLEOTIDE SEQUENCE</scope>
    <source>
        <strain evidence="2">cv. Jingnong 6</strain>
    </source>
</reference>
<organism evidence="1 2">
    <name type="scientific">Phaseolus angularis</name>
    <name type="common">Azuki bean</name>
    <name type="synonym">Vigna angularis</name>
    <dbReference type="NCBI Taxonomy" id="3914"/>
    <lineage>
        <taxon>Eukaryota</taxon>
        <taxon>Viridiplantae</taxon>
        <taxon>Streptophyta</taxon>
        <taxon>Embryophyta</taxon>
        <taxon>Tracheophyta</taxon>
        <taxon>Spermatophyta</taxon>
        <taxon>Magnoliopsida</taxon>
        <taxon>eudicotyledons</taxon>
        <taxon>Gunneridae</taxon>
        <taxon>Pentapetalae</taxon>
        <taxon>rosids</taxon>
        <taxon>fabids</taxon>
        <taxon>Fabales</taxon>
        <taxon>Fabaceae</taxon>
        <taxon>Papilionoideae</taxon>
        <taxon>50 kb inversion clade</taxon>
        <taxon>NPAAA clade</taxon>
        <taxon>indigoferoid/millettioid clade</taxon>
        <taxon>Phaseoleae</taxon>
        <taxon>Vigna</taxon>
    </lineage>
</organism>
<evidence type="ECO:0000313" key="1">
    <source>
        <dbReference type="EMBL" id="KOM32116.1"/>
    </source>
</evidence>
<proteinExistence type="predicted"/>
<dbReference type="EMBL" id="CM003371">
    <property type="protein sequence ID" value="KOM32116.1"/>
    <property type="molecule type" value="Genomic_DNA"/>
</dbReference>